<keyword evidence="3" id="KW-0408">Iron</keyword>
<feature type="domain" description="Divergent 4Fe-4S mono-cluster" evidence="5">
    <location>
        <begin position="16"/>
        <end position="77"/>
    </location>
</feature>
<dbReference type="InterPro" id="IPR042216">
    <property type="entry name" value="MitoNEET_CISD"/>
</dbReference>
<reference evidence="7 8" key="1">
    <citation type="submission" date="2020-07" db="EMBL/GenBank/DDBJ databases">
        <authorList>
            <person name="Zhuang K."/>
            <person name="Ran Y."/>
        </authorList>
    </citation>
    <scope>NUCLEOTIDE SEQUENCE [LARGE SCALE GENOMIC DNA]</scope>
    <source>
        <strain evidence="7 8">WCH-YHL-001</strain>
    </source>
</reference>
<dbReference type="Proteomes" id="UP000515512">
    <property type="component" value="Chromosome"/>
</dbReference>
<proteinExistence type="predicted"/>
<dbReference type="Pfam" id="PF09360">
    <property type="entry name" value="zf-CDGSH"/>
    <property type="match status" value="1"/>
</dbReference>
<dbReference type="GO" id="GO:0005737">
    <property type="term" value="C:cytoplasm"/>
    <property type="evidence" value="ECO:0007669"/>
    <property type="project" value="UniProtKB-ARBA"/>
</dbReference>
<dbReference type="InterPro" id="IPR018967">
    <property type="entry name" value="FeS-contain_CDGSH-typ"/>
</dbReference>
<keyword evidence="4" id="KW-0411">Iron-sulfur</keyword>
<evidence type="ECO:0000313" key="8">
    <source>
        <dbReference type="Proteomes" id="UP000515512"/>
    </source>
</evidence>
<evidence type="ECO:0000256" key="3">
    <source>
        <dbReference type="ARBA" id="ARBA00023004"/>
    </source>
</evidence>
<dbReference type="Gene3D" id="3.40.5.90">
    <property type="entry name" value="CDGSH iron-sulfur domain, mitoNEET-type"/>
    <property type="match status" value="1"/>
</dbReference>
<accession>A0A7D6Z8F0</accession>
<gene>
    <name evidence="7" type="ORF">H0264_18930</name>
</gene>
<evidence type="ECO:0000256" key="4">
    <source>
        <dbReference type="ARBA" id="ARBA00023014"/>
    </source>
</evidence>
<evidence type="ECO:0000313" key="7">
    <source>
        <dbReference type="EMBL" id="QLY27558.1"/>
    </source>
</evidence>
<keyword evidence="1" id="KW-0001">2Fe-2S</keyword>
<evidence type="ECO:0000256" key="2">
    <source>
        <dbReference type="ARBA" id="ARBA00022723"/>
    </source>
</evidence>
<dbReference type="EMBL" id="CP059399">
    <property type="protein sequence ID" value="QLY27558.1"/>
    <property type="molecule type" value="Genomic_DNA"/>
</dbReference>
<dbReference type="KEGG" id="nhu:H0264_18930"/>
<evidence type="ECO:0000259" key="5">
    <source>
        <dbReference type="Pfam" id="PF06902"/>
    </source>
</evidence>
<feature type="domain" description="Iron-binding zinc finger CDGSH type" evidence="6">
    <location>
        <begin position="98"/>
        <end position="144"/>
    </location>
</feature>
<keyword evidence="8" id="KW-1185">Reference proteome</keyword>
<protein>
    <submittedName>
        <fullName evidence="7">(4Fe-4S)-binding protein</fullName>
    </submittedName>
</protein>
<organism evidence="7 8">
    <name type="scientific">Nocardia huaxiensis</name>
    <dbReference type="NCBI Taxonomy" id="2755382"/>
    <lineage>
        <taxon>Bacteria</taxon>
        <taxon>Bacillati</taxon>
        <taxon>Actinomycetota</taxon>
        <taxon>Actinomycetes</taxon>
        <taxon>Mycobacteriales</taxon>
        <taxon>Nocardiaceae</taxon>
        <taxon>Nocardia</taxon>
    </lineage>
</organism>
<name>A0A7D6Z8F0_9NOCA</name>
<sequence length="149" mass="15795">MDADQSVSEVPPGRAYTAPDVTVYYEAARCVHFAECVRGLPQVFDTAARPWIQPGRATAEEVAEVIRRCPSGALHYLLPDGPAETAEPITSVVPLPGGPLLLRGPLSITVPRPGETDGPAVVAETRMAACRCGRTANVPFCDGSCDLHK</sequence>
<evidence type="ECO:0000259" key="6">
    <source>
        <dbReference type="Pfam" id="PF09360"/>
    </source>
</evidence>
<dbReference type="GO" id="GO:0051537">
    <property type="term" value="F:2 iron, 2 sulfur cluster binding"/>
    <property type="evidence" value="ECO:0007669"/>
    <property type="project" value="UniProtKB-KW"/>
</dbReference>
<dbReference type="GO" id="GO:0046872">
    <property type="term" value="F:metal ion binding"/>
    <property type="evidence" value="ECO:0007669"/>
    <property type="project" value="UniProtKB-KW"/>
</dbReference>
<dbReference type="AlphaFoldDB" id="A0A7D6Z8F0"/>
<keyword evidence="2" id="KW-0479">Metal-binding</keyword>
<dbReference type="RefSeq" id="WP_181578766.1">
    <property type="nucleotide sequence ID" value="NZ_CP059399.1"/>
</dbReference>
<dbReference type="Pfam" id="PF06902">
    <property type="entry name" value="Fer4_19"/>
    <property type="match status" value="1"/>
</dbReference>
<dbReference type="InterPro" id="IPR010693">
    <property type="entry name" value="Divergent_4Fe-4S_mono-cluster"/>
</dbReference>
<evidence type="ECO:0000256" key="1">
    <source>
        <dbReference type="ARBA" id="ARBA00022714"/>
    </source>
</evidence>